<dbReference type="CDD" id="cd02846">
    <property type="entry name" value="PAZ_argonaute_like"/>
    <property type="match status" value="1"/>
</dbReference>
<dbReference type="InterPro" id="IPR032474">
    <property type="entry name" value="Argonaute_N"/>
</dbReference>
<dbReference type="SUPFAM" id="SSF53098">
    <property type="entry name" value="Ribonuclease H-like"/>
    <property type="match status" value="1"/>
</dbReference>
<gene>
    <name evidence="3" type="ORF">BDN70DRAFT_871936</name>
</gene>
<evidence type="ECO:0000259" key="2">
    <source>
        <dbReference type="PROSITE" id="PS50822"/>
    </source>
</evidence>
<dbReference type="Pfam" id="PF16486">
    <property type="entry name" value="ArgoN"/>
    <property type="match status" value="1"/>
</dbReference>
<dbReference type="PANTHER" id="PTHR22891">
    <property type="entry name" value="EUKARYOTIC TRANSLATION INITIATION FACTOR 2C"/>
    <property type="match status" value="1"/>
</dbReference>
<dbReference type="GO" id="GO:0003723">
    <property type="term" value="F:RNA binding"/>
    <property type="evidence" value="ECO:0007669"/>
    <property type="project" value="InterPro"/>
</dbReference>
<dbReference type="Pfam" id="PF02171">
    <property type="entry name" value="Piwi"/>
    <property type="match status" value="1"/>
</dbReference>
<reference evidence="3" key="1">
    <citation type="submission" date="2020-11" db="EMBL/GenBank/DDBJ databases">
        <authorList>
            <consortium name="DOE Joint Genome Institute"/>
            <person name="Ahrendt S."/>
            <person name="Riley R."/>
            <person name="Andreopoulos W."/>
            <person name="Labutti K."/>
            <person name="Pangilinan J."/>
            <person name="Ruiz-Duenas F.J."/>
            <person name="Barrasa J.M."/>
            <person name="Sanchez-Garcia M."/>
            <person name="Camarero S."/>
            <person name="Miyauchi S."/>
            <person name="Serrano A."/>
            <person name="Linde D."/>
            <person name="Babiker R."/>
            <person name="Drula E."/>
            <person name="Ayuso-Fernandez I."/>
            <person name="Pacheco R."/>
            <person name="Padilla G."/>
            <person name="Ferreira P."/>
            <person name="Barriuso J."/>
            <person name="Kellner H."/>
            <person name="Castanera R."/>
            <person name="Alfaro M."/>
            <person name="Ramirez L."/>
            <person name="Pisabarro A.G."/>
            <person name="Kuo A."/>
            <person name="Tritt A."/>
            <person name="Lipzen A."/>
            <person name="He G."/>
            <person name="Yan M."/>
            <person name="Ng V."/>
            <person name="Cullen D."/>
            <person name="Martin F."/>
            <person name="Rosso M.-N."/>
            <person name="Henrissat B."/>
            <person name="Hibbett D."/>
            <person name="Martinez A.T."/>
            <person name="Grigoriev I.V."/>
        </authorList>
    </citation>
    <scope>NUCLEOTIDE SEQUENCE</scope>
    <source>
        <strain evidence="3">CIRM-BRFM 674</strain>
    </source>
</reference>
<dbReference type="AlphaFoldDB" id="A0A9P6D5V9"/>
<dbReference type="OrthoDB" id="10252740at2759"/>
<dbReference type="SMART" id="SM00950">
    <property type="entry name" value="Piwi"/>
    <property type="match status" value="1"/>
</dbReference>
<dbReference type="Gene3D" id="3.30.420.10">
    <property type="entry name" value="Ribonuclease H-like superfamily/Ribonuclease H"/>
    <property type="match status" value="1"/>
</dbReference>
<dbReference type="Pfam" id="PF08699">
    <property type="entry name" value="ArgoL1"/>
    <property type="match status" value="1"/>
</dbReference>
<dbReference type="InterPro" id="IPR036397">
    <property type="entry name" value="RNaseH_sf"/>
</dbReference>
<accession>A0A9P6D5V9</accession>
<dbReference type="Gene3D" id="3.40.50.2300">
    <property type="match status" value="1"/>
</dbReference>
<evidence type="ECO:0000313" key="4">
    <source>
        <dbReference type="Proteomes" id="UP000807469"/>
    </source>
</evidence>
<feature type="domain" description="Piwi" evidence="2">
    <location>
        <begin position="498"/>
        <end position="801"/>
    </location>
</feature>
<feature type="domain" description="PAZ" evidence="1">
    <location>
        <begin position="206"/>
        <end position="326"/>
    </location>
</feature>
<dbReference type="InterPro" id="IPR036085">
    <property type="entry name" value="PAZ_dom_sf"/>
</dbReference>
<organism evidence="3 4">
    <name type="scientific">Pholiota conissans</name>
    <dbReference type="NCBI Taxonomy" id="109636"/>
    <lineage>
        <taxon>Eukaryota</taxon>
        <taxon>Fungi</taxon>
        <taxon>Dikarya</taxon>
        <taxon>Basidiomycota</taxon>
        <taxon>Agaricomycotina</taxon>
        <taxon>Agaricomycetes</taxon>
        <taxon>Agaricomycetidae</taxon>
        <taxon>Agaricales</taxon>
        <taxon>Agaricineae</taxon>
        <taxon>Strophariaceae</taxon>
        <taxon>Pholiota</taxon>
    </lineage>
</organism>
<protein>
    <submittedName>
        <fullName evidence="3">Argonaute-like protein</fullName>
    </submittedName>
</protein>
<dbReference type="Pfam" id="PF16487">
    <property type="entry name" value="ArgoMid"/>
    <property type="match status" value="1"/>
</dbReference>
<dbReference type="PROSITE" id="PS50822">
    <property type="entry name" value="PIWI"/>
    <property type="match status" value="1"/>
</dbReference>
<dbReference type="InterPro" id="IPR003165">
    <property type="entry name" value="Piwi"/>
</dbReference>
<dbReference type="Proteomes" id="UP000807469">
    <property type="component" value="Unassembled WGS sequence"/>
</dbReference>
<evidence type="ECO:0000313" key="3">
    <source>
        <dbReference type="EMBL" id="KAF9484944.1"/>
    </source>
</evidence>
<proteinExistence type="predicted"/>
<dbReference type="InterPro" id="IPR014811">
    <property type="entry name" value="ArgoL1"/>
</dbReference>
<dbReference type="PROSITE" id="PS50821">
    <property type="entry name" value="PAZ"/>
    <property type="match status" value="1"/>
</dbReference>
<sequence length="848" mass="94158">MSRPIQAISNSFPITRLPTKDYYMYDVVFSPVIEDKERSKRNQLFHHLQVTIAPQLFNPRLVYDGRAIAYSPGLLNLGGNSGMTFTVSLGNKSQPTAGTRGSYQIRINLTSSPKIVPSDVKDLIVGGKVTTRSTTAVNLIQLIVRQGPNQNHTNNGRAYFTGRDKKSIDRSGLELWRGIFQSVRPAMGKMILTIDTSTAAVYKSGPLIDVALDFLNFPGPRNVRNLQISERDPNFKRLEKFLKKLRIKVKTGVNGSKSRIKTIRGLVPEAGRVTFEKDDETTTVERHFAQTYGIRLSQPQIFGVRLTGKHSQHRDVVPAELCDIELGQLYRQKLPENLTSEMVKFSTMKPHVRLQKIMEGAVAYNRSEYIVESGMQLDSKALTVQAKSLMPPQVAFAKGQSINVSDGKWNVLGKIFFQPGILNSWALVNFCPERISPQACQKMAQDLGKACGDLGMRVEGFHGVYPGNGHNVENDLTRVMDTISRNFHGDLARISTTILIILLPQSAAAIRAAVKHWGDINNGIRTSCLRDGKILNSQYWNNVALKINARLGGINSIGISPAMEQFKQQPFMIMGADVGHPGPGVQKPSVTSLVYSHDKHGAQYVAITGIQNPRTEIIENLRDFVGEALDNFGSKNGPPRNLVMFRDGVSEGEYEAVAEHEIKAIKAAIQDVWTKRKVEKPEPNLTFIVVGKRHHAVFFPTSPRDADRTGNFSPGVVIDTDITHPGHPNFYLQSHAAIQGTCRSSHYIVLHDEIFNKHLPSIQSIAYTLCNNYAKATRSVSIPAPVYYADLVCSRGAFHVSPGATLSFDDNASVASGQTTFDLSVWQSAFQQINRNRRTDLDKSMYFL</sequence>
<dbReference type="EMBL" id="MU155139">
    <property type="protein sequence ID" value="KAF9484944.1"/>
    <property type="molecule type" value="Genomic_DNA"/>
</dbReference>
<dbReference type="SMART" id="SM01163">
    <property type="entry name" value="DUF1785"/>
    <property type="match status" value="1"/>
</dbReference>
<dbReference type="InterPro" id="IPR003100">
    <property type="entry name" value="PAZ_dom"/>
</dbReference>
<dbReference type="InterPro" id="IPR032473">
    <property type="entry name" value="Argonaute_Mid_dom"/>
</dbReference>
<dbReference type="Pfam" id="PF02170">
    <property type="entry name" value="PAZ"/>
    <property type="match status" value="1"/>
</dbReference>
<name>A0A9P6D5V9_9AGAR</name>
<comment type="caution">
    <text evidence="3">The sequence shown here is derived from an EMBL/GenBank/DDBJ whole genome shotgun (WGS) entry which is preliminary data.</text>
</comment>
<dbReference type="Gene3D" id="2.170.260.10">
    <property type="entry name" value="paz domain"/>
    <property type="match status" value="1"/>
</dbReference>
<evidence type="ECO:0000259" key="1">
    <source>
        <dbReference type="PROSITE" id="PS50821"/>
    </source>
</evidence>
<dbReference type="SUPFAM" id="SSF101690">
    <property type="entry name" value="PAZ domain"/>
    <property type="match status" value="1"/>
</dbReference>
<dbReference type="InterPro" id="IPR012337">
    <property type="entry name" value="RNaseH-like_sf"/>
</dbReference>
<keyword evidence="4" id="KW-1185">Reference proteome</keyword>